<dbReference type="PANTHER" id="PTHR10799">
    <property type="entry name" value="SNF2/RAD54 HELICASE FAMILY"/>
    <property type="match status" value="1"/>
</dbReference>
<keyword evidence="1" id="KW-0378">Hydrolase</keyword>
<dbReference type="SUPFAM" id="SSF52540">
    <property type="entry name" value="P-loop containing nucleoside triphosphate hydrolases"/>
    <property type="match status" value="2"/>
</dbReference>
<feature type="domain" description="Helicase ATP-binding" evidence="2">
    <location>
        <begin position="601"/>
        <end position="758"/>
    </location>
</feature>
<evidence type="ECO:0000313" key="4">
    <source>
        <dbReference type="EMBL" id="MBB5183814.1"/>
    </source>
</evidence>
<dbReference type="RefSeq" id="WP_183329110.1">
    <property type="nucleotide sequence ID" value="NZ_JACHHK010000009.1"/>
</dbReference>
<gene>
    <name evidence="4" type="ORF">HNQ47_001861</name>
</gene>
<keyword evidence="4" id="KW-0547">Nucleotide-binding</keyword>
<dbReference type="PROSITE" id="PS51192">
    <property type="entry name" value="HELICASE_ATP_BIND_1"/>
    <property type="match status" value="1"/>
</dbReference>
<keyword evidence="5" id="KW-1185">Reference proteome</keyword>
<dbReference type="PROSITE" id="PS51194">
    <property type="entry name" value="HELICASE_CTER"/>
    <property type="match status" value="1"/>
</dbReference>
<dbReference type="Proteomes" id="UP000539953">
    <property type="component" value="Unassembled WGS sequence"/>
</dbReference>
<evidence type="ECO:0000313" key="5">
    <source>
        <dbReference type="Proteomes" id="UP000539953"/>
    </source>
</evidence>
<comment type="caution">
    <text evidence="4">The sequence shown here is derived from an EMBL/GenBank/DDBJ whole genome shotgun (WGS) entry which is preliminary data.</text>
</comment>
<dbReference type="InterPro" id="IPR013663">
    <property type="entry name" value="Helicase_SWF/SNF/SWI_bac"/>
</dbReference>
<dbReference type="Gene3D" id="3.40.50.10810">
    <property type="entry name" value="Tandem AAA-ATPase domain"/>
    <property type="match status" value="1"/>
</dbReference>
<dbReference type="EMBL" id="JACHHK010000009">
    <property type="protein sequence ID" value="MBB5183814.1"/>
    <property type="molecule type" value="Genomic_DNA"/>
</dbReference>
<evidence type="ECO:0000259" key="2">
    <source>
        <dbReference type="PROSITE" id="PS51192"/>
    </source>
</evidence>
<keyword evidence="4" id="KW-0347">Helicase</keyword>
<dbReference type="GO" id="GO:0005524">
    <property type="term" value="F:ATP binding"/>
    <property type="evidence" value="ECO:0007669"/>
    <property type="project" value="InterPro"/>
</dbReference>
<dbReference type="InterPro" id="IPR038718">
    <property type="entry name" value="SNF2-like_sf"/>
</dbReference>
<dbReference type="Pfam" id="PF00271">
    <property type="entry name" value="Helicase_C"/>
    <property type="match status" value="1"/>
</dbReference>
<dbReference type="SMART" id="SM00487">
    <property type="entry name" value="DEXDc"/>
    <property type="match status" value="1"/>
</dbReference>
<dbReference type="CDD" id="cd18793">
    <property type="entry name" value="SF2_C_SNF"/>
    <property type="match status" value="1"/>
</dbReference>
<evidence type="ECO:0000259" key="3">
    <source>
        <dbReference type="PROSITE" id="PS51194"/>
    </source>
</evidence>
<protein>
    <submittedName>
        <fullName evidence="4">SNF2 family DNA or RNA helicase</fullName>
    </submittedName>
</protein>
<proteinExistence type="predicted"/>
<dbReference type="SMART" id="SM00490">
    <property type="entry name" value="HELICc"/>
    <property type="match status" value="1"/>
</dbReference>
<sequence length="1049" mass="122102">MKISTDGLGVSDQEIRWLSEYTEDVAERIETITLRKERIRDINAFAVSIHYRNRSQKACEFFLLINEYGVVIEAESEYINSYREVRLLVQFISILNAMNIDWNDLPQTIDFQSYYKQWRTLREQAHRKEILSNATKQAMDLAESLQKQKAEQLINHMKEQPIVLQWERQGTYCRTRIGTDRLYVVKDNGRLARQFNEGQTIPLGTKKTLTLNVSRLDEQSRKMYLFMCMYVSADARSSFHLGPAALDAFCTLQEELDDEHLIGRIPTQTEKLPLELQASNDSVIMKECLEGQFCQGQNYLYRNDKDLIRLQWDENGQVYQLYQLLAQDGLEIERNAFKRFYQDVLLPNRDHLELHSDTDLQTFAATISNIKVFSDMEDSRILVWGTYEENGREKKFWAEPAGYPVSLITAIIEHYADQVEQQTAVFKTRSGRLFEFLDEGIPMIQKEADVYVSETLKNLKQARSLTVHVSAYMQNDLLKIQLDSDVDPAELSAILQAYRKKKTFYRLKNGEIIYLDSPALQELDELSDELNINRSELKKTTITKPAYQSFHLQDRPDIRQDGSVQTYVQRLAKARQETFELPEKYQKLLRDYQKDGVRWLKALYDRNVNGILADDMGLGKTLQVLCLLENFVSRQEPSLIVCPSSLMFNWASEIRKFEIDLDHVCVTGTQAERQARMEESHELYITTYDYLRRDAELYQAKTFNYVILDEAQYIKNPRTKNAAAVKSIDCSHRLALTGTPIENSLSELWSIFDFLMPGYLFSLRTFTRNYLKPIQQEHDEKQQERLRRLSAPFILRRTKKEVLTDLPDKVERDLWLDFSAEEKKLYLANLTQASKQLREELQMDHVDSVTILAMMTRLRQLCCEPRMVYDQIKTPSTKLTMCIDLVKTLKENQKKVLLFSGFTKVFDWLIPAFQKDGIRYHILTGKTTKEERKAEVEAFQNDDSDVFLISLKAGGTGLNLTKAQAVIHFDPWWNISAQNQATDRAYRIGQTKNVIVYQLLMKNSIEEKINEMQKRKKSLGDSLIDNASGTIAQMSAEELQALFTMEDTE</sequence>
<dbReference type="Pfam" id="PF08455">
    <property type="entry name" value="SNF2_assoc"/>
    <property type="match status" value="1"/>
</dbReference>
<organism evidence="4 5">
    <name type="scientific">Catenisphaera adipataccumulans</name>
    <dbReference type="NCBI Taxonomy" id="700500"/>
    <lineage>
        <taxon>Bacteria</taxon>
        <taxon>Bacillati</taxon>
        <taxon>Bacillota</taxon>
        <taxon>Erysipelotrichia</taxon>
        <taxon>Erysipelotrichales</taxon>
        <taxon>Erysipelotrichaceae</taxon>
        <taxon>Catenisphaera</taxon>
    </lineage>
</organism>
<dbReference type="Gene3D" id="3.40.50.300">
    <property type="entry name" value="P-loop containing nucleotide triphosphate hydrolases"/>
    <property type="match status" value="1"/>
</dbReference>
<dbReference type="GO" id="GO:0016787">
    <property type="term" value="F:hydrolase activity"/>
    <property type="evidence" value="ECO:0007669"/>
    <property type="project" value="UniProtKB-KW"/>
</dbReference>
<dbReference type="InterPro" id="IPR027417">
    <property type="entry name" value="P-loop_NTPase"/>
</dbReference>
<dbReference type="AlphaFoldDB" id="A0A7W8D0M0"/>
<evidence type="ECO:0000256" key="1">
    <source>
        <dbReference type="ARBA" id="ARBA00022801"/>
    </source>
</evidence>
<accession>A0A7W8D0M0</accession>
<reference evidence="4 5" key="1">
    <citation type="submission" date="2020-08" db="EMBL/GenBank/DDBJ databases">
        <title>Genomic Encyclopedia of Type Strains, Phase IV (KMG-IV): sequencing the most valuable type-strain genomes for metagenomic binning, comparative biology and taxonomic classification.</title>
        <authorList>
            <person name="Goeker M."/>
        </authorList>
    </citation>
    <scope>NUCLEOTIDE SEQUENCE [LARGE SCALE GENOMIC DNA]</scope>
    <source>
        <strain evidence="4 5">DSM 25799</strain>
    </source>
</reference>
<dbReference type="InterPro" id="IPR049730">
    <property type="entry name" value="SNF2/RAD54-like_C"/>
</dbReference>
<dbReference type="InterPro" id="IPR014001">
    <property type="entry name" value="Helicase_ATP-bd"/>
</dbReference>
<dbReference type="InterPro" id="IPR000330">
    <property type="entry name" value="SNF2_N"/>
</dbReference>
<feature type="domain" description="Helicase C-terminal" evidence="3">
    <location>
        <begin position="881"/>
        <end position="1024"/>
    </location>
</feature>
<dbReference type="InterPro" id="IPR001650">
    <property type="entry name" value="Helicase_C-like"/>
</dbReference>
<dbReference type="GO" id="GO:0004386">
    <property type="term" value="F:helicase activity"/>
    <property type="evidence" value="ECO:0007669"/>
    <property type="project" value="UniProtKB-KW"/>
</dbReference>
<name>A0A7W8D0M0_9FIRM</name>
<keyword evidence="4" id="KW-0067">ATP-binding</keyword>
<dbReference type="Pfam" id="PF00176">
    <property type="entry name" value="SNF2-rel_dom"/>
    <property type="match status" value="1"/>
</dbReference>
<dbReference type="CDD" id="cd18012">
    <property type="entry name" value="DEXQc_arch_SWI2_SNF2"/>
    <property type="match status" value="1"/>
</dbReference>